<dbReference type="AlphaFoldDB" id="A0A6J6BBA1"/>
<dbReference type="EMBL" id="CAEZSE010000099">
    <property type="protein sequence ID" value="CAB4536281.1"/>
    <property type="molecule type" value="Genomic_DNA"/>
</dbReference>
<protein>
    <submittedName>
        <fullName evidence="3">Unannotated protein</fullName>
    </submittedName>
</protein>
<gene>
    <name evidence="3" type="ORF">UFOPK1353_00679</name>
</gene>
<organism evidence="3">
    <name type="scientific">freshwater metagenome</name>
    <dbReference type="NCBI Taxonomy" id="449393"/>
    <lineage>
        <taxon>unclassified sequences</taxon>
        <taxon>metagenomes</taxon>
        <taxon>ecological metagenomes</taxon>
    </lineage>
</organism>
<evidence type="ECO:0000313" key="3">
    <source>
        <dbReference type="EMBL" id="CAB4536281.1"/>
    </source>
</evidence>
<evidence type="ECO:0000256" key="1">
    <source>
        <dbReference type="SAM" id="Coils"/>
    </source>
</evidence>
<sequence length="645" mass="72032">MSLNRLLGVPGPEPENGKSQVRNPNFADNRLIVLGNSSVLMDELKKLRPHRSEDSVLIDWSPQSGSTKNLVEKITSMESVEIVDLVIVNSCVPDHVTSEREMRKLFSDIRLPMKAISASGIAEKSFRWWMCVELEDSSPATLNIWQASGRLVFRHAAESANLVGTLVLVGDAAQGASDLRTMLDSEHISSSRVLGFGISTDGSVDLAKSNFSMTPISKAHEGGNMSAVDLPTEKNYLIAEIDMAKDSLTDLADELRQSQQNLLTSNASLVSKREDVEKIGLQMAVNSHELFAVETDLVTQRGNVAVMSDQADALRREIEYLMKHHASLTETLVNERASLQVIRDEMTIQVARAEQIQSALTRAEIDASHQRTLSDEAVRLAEAAHARLNEIVAETTNSQQILNEVKNEVTNRKQELIRLDIQRAEKAKETAEYEETLTARSLVLQRELETMQQMQREVLATLERARTERTVIHAELAKLADSGKDPQVEILRISRDFLTVELAEIEGAKSRISKETDLINSTIEESRELAAEFEMSRAAAQQQFDQVRAKVIEIQEKELDAQLALNGLEDKISAFQKERDELIRFEEELTVRAKELDRTEKDFESEVAKRIAAHLDELSAMGSRARKKAIKKAVDNITSESEGDE</sequence>
<evidence type="ECO:0000256" key="2">
    <source>
        <dbReference type="SAM" id="MobiDB-lite"/>
    </source>
</evidence>
<proteinExistence type="predicted"/>
<name>A0A6J6BBA1_9ZZZZ</name>
<accession>A0A6J6BBA1</accession>
<reference evidence="3" key="1">
    <citation type="submission" date="2020-05" db="EMBL/GenBank/DDBJ databases">
        <authorList>
            <person name="Chiriac C."/>
            <person name="Salcher M."/>
            <person name="Ghai R."/>
            <person name="Kavagutti S V."/>
        </authorList>
    </citation>
    <scope>NUCLEOTIDE SEQUENCE</scope>
</reference>
<keyword evidence="1" id="KW-0175">Coiled coil</keyword>
<feature type="region of interest" description="Disordered" evidence="2">
    <location>
        <begin position="1"/>
        <end position="23"/>
    </location>
</feature>
<feature type="coiled-coil region" evidence="1">
    <location>
        <begin position="523"/>
        <end position="557"/>
    </location>
</feature>